<evidence type="ECO:0000313" key="16">
    <source>
        <dbReference type="EMBL" id="WAQ98078.1"/>
    </source>
</evidence>
<keyword evidence="8" id="KW-1015">Disulfide bond</keyword>
<keyword evidence="3 13" id="KW-0812">Transmembrane</keyword>
<evidence type="ECO:0000256" key="8">
    <source>
        <dbReference type="ARBA" id="ARBA00023157"/>
    </source>
</evidence>
<dbReference type="PROSITE" id="PS50262">
    <property type="entry name" value="G_PROTEIN_RECEP_F1_2"/>
    <property type="match status" value="1"/>
</dbReference>
<dbReference type="SUPFAM" id="SSF81321">
    <property type="entry name" value="Family A G protein-coupled receptor-like"/>
    <property type="match status" value="1"/>
</dbReference>
<evidence type="ECO:0000256" key="12">
    <source>
        <dbReference type="ARBA" id="ARBA00023288"/>
    </source>
</evidence>
<keyword evidence="12" id="KW-0449">Lipoprotein</keyword>
<evidence type="ECO:0000256" key="13">
    <source>
        <dbReference type="RuleBase" id="RU000688"/>
    </source>
</evidence>
<evidence type="ECO:0000256" key="5">
    <source>
        <dbReference type="ARBA" id="ARBA00023040"/>
    </source>
</evidence>
<reference evidence="16" key="1">
    <citation type="submission" date="2022-11" db="EMBL/GenBank/DDBJ databases">
        <title>Centuries of genome instability and evolution in soft-shell clam transmissible cancer (bioRxiv).</title>
        <authorList>
            <person name="Hart S.F.M."/>
            <person name="Yonemitsu M.A."/>
            <person name="Giersch R.M."/>
            <person name="Beal B.F."/>
            <person name="Arriagada G."/>
            <person name="Davis B.W."/>
            <person name="Ostrander E.A."/>
            <person name="Goff S.P."/>
            <person name="Metzger M.J."/>
        </authorList>
    </citation>
    <scope>NUCLEOTIDE SEQUENCE</scope>
    <source>
        <strain evidence="16">MELC-2E11</strain>
        <tissue evidence="16">Siphon/mantle</tissue>
    </source>
</reference>
<comment type="subcellular location">
    <subcellularLocation>
        <location evidence="1">Cell membrane</location>
        <topology evidence="1">Multi-pass membrane protein</topology>
    </subcellularLocation>
</comment>
<evidence type="ECO:0000256" key="7">
    <source>
        <dbReference type="ARBA" id="ARBA00023139"/>
    </source>
</evidence>
<proteinExistence type="inferred from homology"/>
<dbReference type="PANTHER" id="PTHR24241:SF188">
    <property type="entry name" value="GASTRIN_CHOLECYSTOKININ TYPE B RECEPTOR"/>
    <property type="match status" value="1"/>
</dbReference>
<dbReference type="InterPro" id="IPR009126">
    <property type="entry name" value="Cholcskin_rcpt"/>
</dbReference>
<name>A0ABY7DMG7_MYAAR</name>
<evidence type="ECO:0000259" key="15">
    <source>
        <dbReference type="PROSITE" id="PS50262"/>
    </source>
</evidence>
<keyword evidence="2" id="KW-1003">Cell membrane</keyword>
<evidence type="ECO:0000256" key="14">
    <source>
        <dbReference type="SAM" id="Phobius"/>
    </source>
</evidence>
<evidence type="ECO:0000256" key="4">
    <source>
        <dbReference type="ARBA" id="ARBA00022989"/>
    </source>
</evidence>
<dbReference type="InterPro" id="IPR000276">
    <property type="entry name" value="GPCR_Rhodpsn"/>
</dbReference>
<evidence type="ECO:0000256" key="9">
    <source>
        <dbReference type="ARBA" id="ARBA00023170"/>
    </source>
</evidence>
<sequence>VSVGVSCYTLVAISLERYYAICQPFKSRLWQTYAHARRMLIAIWSFVLLVMGPIAAFHRVITIQTGGHACREVWPEVLLHFKLDLVYSVTLAVLLLLIPLVLMCAYYGLMGKQLWMTSSSAPTRTPQLQRSLNRAPKLSERDDSCLSMKCEGGHRSTHDPTNRKRVIRMLVVIVLQYFVCWTPLYLLNTWNAFDFRSVLRHISPTTKSLILLVAYTSSFIHPITYCFMNRNFRNGFRQSVRCRKCSNQQFATQSLRVFSASGHQGLLGNRPK</sequence>
<dbReference type="Pfam" id="PF00001">
    <property type="entry name" value="7tm_1"/>
    <property type="match status" value="1"/>
</dbReference>
<keyword evidence="4 14" id="KW-1133">Transmembrane helix</keyword>
<evidence type="ECO:0000256" key="6">
    <source>
        <dbReference type="ARBA" id="ARBA00023136"/>
    </source>
</evidence>
<protein>
    <submittedName>
        <fullName evidence="16">CCKAR-like protein</fullName>
    </submittedName>
</protein>
<evidence type="ECO:0000256" key="11">
    <source>
        <dbReference type="ARBA" id="ARBA00023224"/>
    </source>
</evidence>
<dbReference type="Proteomes" id="UP001164746">
    <property type="component" value="Chromosome 3"/>
</dbReference>
<feature type="domain" description="G-protein coupled receptors family 1 profile" evidence="15">
    <location>
        <begin position="1"/>
        <end position="225"/>
    </location>
</feature>
<keyword evidence="9 13" id="KW-0675">Receptor</keyword>
<gene>
    <name evidence="16" type="ORF">MAR_022451</name>
</gene>
<dbReference type="InterPro" id="IPR017452">
    <property type="entry name" value="GPCR_Rhodpsn_7TM"/>
</dbReference>
<evidence type="ECO:0000256" key="2">
    <source>
        <dbReference type="ARBA" id="ARBA00022475"/>
    </source>
</evidence>
<dbReference type="PANTHER" id="PTHR24241">
    <property type="entry name" value="NEUROPEPTIDE RECEPTOR-RELATED G-PROTEIN COUPLED RECEPTOR"/>
    <property type="match status" value="1"/>
</dbReference>
<evidence type="ECO:0000256" key="10">
    <source>
        <dbReference type="ARBA" id="ARBA00023180"/>
    </source>
</evidence>
<feature type="transmembrane region" description="Helical" evidence="14">
    <location>
        <begin position="208"/>
        <end position="228"/>
    </location>
</feature>
<dbReference type="PRINTS" id="PR00237">
    <property type="entry name" value="GPCRRHODOPSN"/>
</dbReference>
<keyword evidence="17" id="KW-1185">Reference proteome</keyword>
<keyword evidence="6 14" id="KW-0472">Membrane</keyword>
<evidence type="ECO:0000256" key="3">
    <source>
        <dbReference type="ARBA" id="ARBA00022692"/>
    </source>
</evidence>
<feature type="transmembrane region" description="Helical" evidence="14">
    <location>
        <begin position="166"/>
        <end position="188"/>
    </location>
</feature>
<feature type="transmembrane region" description="Helical" evidence="14">
    <location>
        <begin position="85"/>
        <end position="109"/>
    </location>
</feature>
<organism evidence="16 17">
    <name type="scientific">Mya arenaria</name>
    <name type="common">Soft-shell clam</name>
    <dbReference type="NCBI Taxonomy" id="6604"/>
    <lineage>
        <taxon>Eukaryota</taxon>
        <taxon>Metazoa</taxon>
        <taxon>Spiralia</taxon>
        <taxon>Lophotrochozoa</taxon>
        <taxon>Mollusca</taxon>
        <taxon>Bivalvia</taxon>
        <taxon>Autobranchia</taxon>
        <taxon>Heteroconchia</taxon>
        <taxon>Euheterodonta</taxon>
        <taxon>Imparidentia</taxon>
        <taxon>Neoheterodontei</taxon>
        <taxon>Myida</taxon>
        <taxon>Myoidea</taxon>
        <taxon>Myidae</taxon>
        <taxon>Mya</taxon>
    </lineage>
</organism>
<dbReference type="EMBL" id="CP111014">
    <property type="protein sequence ID" value="WAQ98078.1"/>
    <property type="molecule type" value="Genomic_DNA"/>
</dbReference>
<keyword evidence="11 13" id="KW-0807">Transducer</keyword>
<feature type="transmembrane region" description="Helical" evidence="14">
    <location>
        <begin position="39"/>
        <end position="57"/>
    </location>
</feature>
<comment type="similarity">
    <text evidence="13">Belongs to the G-protein coupled receptor 1 family.</text>
</comment>
<dbReference type="PRINTS" id="PR01822">
    <property type="entry name" value="CCYSTOKININR"/>
</dbReference>
<keyword evidence="10" id="KW-0325">Glycoprotein</keyword>
<keyword evidence="5 13" id="KW-0297">G-protein coupled receptor</keyword>
<feature type="non-terminal residue" evidence="16">
    <location>
        <position position="1"/>
    </location>
</feature>
<evidence type="ECO:0000256" key="1">
    <source>
        <dbReference type="ARBA" id="ARBA00004651"/>
    </source>
</evidence>
<evidence type="ECO:0000313" key="17">
    <source>
        <dbReference type="Proteomes" id="UP001164746"/>
    </source>
</evidence>
<dbReference type="PROSITE" id="PS00237">
    <property type="entry name" value="G_PROTEIN_RECEP_F1_1"/>
    <property type="match status" value="1"/>
</dbReference>
<dbReference type="Gene3D" id="1.20.1070.10">
    <property type="entry name" value="Rhodopsin 7-helix transmembrane proteins"/>
    <property type="match status" value="1"/>
</dbReference>
<accession>A0ABY7DMG7</accession>
<keyword evidence="7" id="KW-0564">Palmitate</keyword>